<feature type="compositionally biased region" description="Basic and acidic residues" evidence="3">
    <location>
        <begin position="37"/>
        <end position="47"/>
    </location>
</feature>
<dbReference type="SUPFAM" id="SSF63817">
    <property type="entry name" value="Sortase"/>
    <property type="match status" value="1"/>
</dbReference>
<name>A0A852ZSR7_9ACTN</name>
<dbReference type="Pfam" id="PF04203">
    <property type="entry name" value="Sortase"/>
    <property type="match status" value="1"/>
</dbReference>
<proteinExistence type="predicted"/>
<dbReference type="InterPro" id="IPR053465">
    <property type="entry name" value="Sortase_Class_E"/>
</dbReference>
<feature type="region of interest" description="Disordered" evidence="3">
    <location>
        <begin position="264"/>
        <end position="283"/>
    </location>
</feature>
<feature type="active site" description="Proton donor/acceptor" evidence="2">
    <location>
        <position position="174"/>
    </location>
</feature>
<evidence type="ECO:0000313" key="5">
    <source>
        <dbReference type="EMBL" id="NYI05379.1"/>
    </source>
</evidence>
<dbReference type="Gene3D" id="2.40.260.10">
    <property type="entry name" value="Sortase"/>
    <property type="match status" value="1"/>
</dbReference>
<evidence type="ECO:0000256" key="4">
    <source>
        <dbReference type="SAM" id="Phobius"/>
    </source>
</evidence>
<feature type="active site" description="Acyl-thioester intermediate" evidence="2">
    <location>
        <position position="243"/>
    </location>
</feature>
<evidence type="ECO:0000256" key="3">
    <source>
        <dbReference type="SAM" id="MobiDB-lite"/>
    </source>
</evidence>
<gene>
    <name evidence="5" type="ORF">FHU37_002322</name>
</gene>
<feature type="region of interest" description="Disordered" evidence="3">
    <location>
        <begin position="1"/>
        <end position="49"/>
    </location>
</feature>
<dbReference type="NCBIfam" id="TIGR01076">
    <property type="entry name" value="sortase_fam"/>
    <property type="match status" value="1"/>
</dbReference>
<evidence type="ECO:0000313" key="6">
    <source>
        <dbReference type="Proteomes" id="UP000567795"/>
    </source>
</evidence>
<dbReference type="InterPro" id="IPR023365">
    <property type="entry name" value="Sortase_dom-sf"/>
</dbReference>
<dbReference type="NCBIfam" id="NF033747">
    <property type="entry name" value="class_E_sortase"/>
    <property type="match status" value="1"/>
</dbReference>
<sequence>MARGTSAEAAPTPERASGELPGADTPRADPAVEAPEDSPRAAAEPRRAPRRGALAVATSALGELLITLGVVMGLFVVYSLWWTNVLANQEADQAADQVRDQWAEAPPSEPGVPFDAEGGLGFLHIPRFGDDYEVLIEKGTTDEVLDGGVAGYYTEPYAAAMPWEEEGNFSLAAHRDGHGAKFHNLHQLREGDQIVVETRDTWYVYTVDATLPETTRYDTGVIAPVPEKAGYEEPGRYITLTTCTPMYTSRYRMVVWGSLTEEIPVDDQRTPPPALQAAAPDQG</sequence>
<keyword evidence="4" id="KW-1133">Transmembrane helix</keyword>
<protein>
    <submittedName>
        <fullName evidence="5">LPXTG-site transpeptidase (Sortase) family protein</fullName>
    </submittedName>
</protein>
<dbReference type="Proteomes" id="UP000567795">
    <property type="component" value="Unassembled WGS sequence"/>
</dbReference>
<keyword evidence="6" id="KW-1185">Reference proteome</keyword>
<keyword evidence="4" id="KW-0812">Transmembrane</keyword>
<keyword evidence="1" id="KW-0378">Hydrolase</keyword>
<accession>A0A852ZSR7</accession>
<dbReference type="EMBL" id="JACBZD010000001">
    <property type="protein sequence ID" value="NYI05379.1"/>
    <property type="molecule type" value="Genomic_DNA"/>
</dbReference>
<evidence type="ECO:0000256" key="2">
    <source>
        <dbReference type="PIRSR" id="PIRSR605754-1"/>
    </source>
</evidence>
<dbReference type="CDD" id="cd05830">
    <property type="entry name" value="Sortase_E"/>
    <property type="match status" value="1"/>
</dbReference>
<organism evidence="5 6">
    <name type="scientific">Allostreptomyces psammosilenae</name>
    <dbReference type="NCBI Taxonomy" id="1892865"/>
    <lineage>
        <taxon>Bacteria</taxon>
        <taxon>Bacillati</taxon>
        <taxon>Actinomycetota</taxon>
        <taxon>Actinomycetes</taxon>
        <taxon>Kitasatosporales</taxon>
        <taxon>Streptomycetaceae</taxon>
        <taxon>Allostreptomyces</taxon>
    </lineage>
</organism>
<feature type="transmembrane region" description="Helical" evidence="4">
    <location>
        <begin position="54"/>
        <end position="81"/>
    </location>
</feature>
<dbReference type="InterPro" id="IPR042003">
    <property type="entry name" value="Sortase_E"/>
</dbReference>
<dbReference type="InterPro" id="IPR005754">
    <property type="entry name" value="Sortase"/>
</dbReference>
<keyword evidence="4" id="KW-0472">Membrane</keyword>
<evidence type="ECO:0000256" key="1">
    <source>
        <dbReference type="ARBA" id="ARBA00022801"/>
    </source>
</evidence>
<comment type="caution">
    <text evidence="5">The sequence shown here is derived from an EMBL/GenBank/DDBJ whole genome shotgun (WGS) entry which is preliminary data.</text>
</comment>
<reference evidence="5 6" key="1">
    <citation type="submission" date="2020-07" db="EMBL/GenBank/DDBJ databases">
        <title>Sequencing the genomes of 1000 actinobacteria strains.</title>
        <authorList>
            <person name="Klenk H.-P."/>
        </authorList>
    </citation>
    <scope>NUCLEOTIDE SEQUENCE [LARGE SCALE GENOMIC DNA]</scope>
    <source>
        <strain evidence="5 6">DSM 42178</strain>
    </source>
</reference>
<dbReference type="AlphaFoldDB" id="A0A852ZSR7"/>
<dbReference type="GO" id="GO:0016787">
    <property type="term" value="F:hydrolase activity"/>
    <property type="evidence" value="ECO:0007669"/>
    <property type="project" value="UniProtKB-KW"/>
</dbReference>